<protein>
    <submittedName>
        <fullName evidence="1">RT RNaseH 2 domain-containing protein</fullName>
    </submittedName>
</protein>
<keyword evidence="2" id="KW-1185">Reference proteome</keyword>
<name>A0ABD1V443_9LAMI</name>
<dbReference type="InterPro" id="IPR043502">
    <property type="entry name" value="DNA/RNA_pol_sf"/>
</dbReference>
<dbReference type="PANTHER" id="PTHR37984:SF5">
    <property type="entry name" value="PROTEIN NYNRIN-LIKE"/>
    <property type="match status" value="1"/>
</dbReference>
<dbReference type="SUPFAM" id="SSF56672">
    <property type="entry name" value="DNA/RNA polymerases"/>
    <property type="match status" value="1"/>
</dbReference>
<reference evidence="2" key="1">
    <citation type="submission" date="2024-07" db="EMBL/GenBank/DDBJ databases">
        <title>Two chromosome-level genome assemblies of Korean endemic species Abeliophyllum distichum and Forsythia ovata (Oleaceae).</title>
        <authorList>
            <person name="Jang H."/>
        </authorList>
    </citation>
    <scope>NUCLEOTIDE SEQUENCE [LARGE SCALE GENOMIC DNA]</scope>
</reference>
<dbReference type="AlphaFoldDB" id="A0ABD1V443"/>
<dbReference type="EMBL" id="JBFOLK010000002">
    <property type="protein sequence ID" value="KAL2532084.1"/>
    <property type="molecule type" value="Genomic_DNA"/>
</dbReference>
<proteinExistence type="predicted"/>
<dbReference type="Proteomes" id="UP001604336">
    <property type="component" value="Unassembled WGS sequence"/>
</dbReference>
<dbReference type="Gene3D" id="3.30.70.270">
    <property type="match status" value="2"/>
</dbReference>
<comment type="caution">
    <text evidence="1">The sequence shown here is derived from an EMBL/GenBank/DDBJ whole genome shotgun (WGS) entry which is preliminary data.</text>
</comment>
<dbReference type="PANTHER" id="PTHR37984">
    <property type="entry name" value="PROTEIN CBG26694"/>
    <property type="match status" value="1"/>
</dbReference>
<sequence>MPLYIHALWIKECGGHISEDGKQGVWRTHQKNNTGLCRRHLVVKSTRSIDHVTDLQKVFDVSRHNKLKLNLEKCVFGVVGGKFLGFMITQRGIEANQDKIKAILNMKSPVSRKEVQRLIGRIAVLNRFISRAADKCYHFFKVVGGSTDFQWTKECEESLEMLKQSLQQPPALTCPNLGDILSLYLSVSERTVSALFVGPWESSEANTLCQSSSEESRDTV</sequence>
<organism evidence="1 2">
    <name type="scientific">Abeliophyllum distichum</name>
    <dbReference type="NCBI Taxonomy" id="126358"/>
    <lineage>
        <taxon>Eukaryota</taxon>
        <taxon>Viridiplantae</taxon>
        <taxon>Streptophyta</taxon>
        <taxon>Embryophyta</taxon>
        <taxon>Tracheophyta</taxon>
        <taxon>Spermatophyta</taxon>
        <taxon>Magnoliopsida</taxon>
        <taxon>eudicotyledons</taxon>
        <taxon>Gunneridae</taxon>
        <taxon>Pentapetalae</taxon>
        <taxon>asterids</taxon>
        <taxon>lamiids</taxon>
        <taxon>Lamiales</taxon>
        <taxon>Oleaceae</taxon>
        <taxon>Forsythieae</taxon>
        <taxon>Abeliophyllum</taxon>
    </lineage>
</organism>
<evidence type="ECO:0000313" key="2">
    <source>
        <dbReference type="Proteomes" id="UP001604336"/>
    </source>
</evidence>
<dbReference type="InterPro" id="IPR050951">
    <property type="entry name" value="Retrovirus_Pol_polyprotein"/>
</dbReference>
<accession>A0ABD1V443</accession>
<dbReference type="InterPro" id="IPR043128">
    <property type="entry name" value="Rev_trsase/Diguanyl_cyclase"/>
</dbReference>
<gene>
    <name evidence="1" type="ORF">Adt_05435</name>
</gene>
<evidence type="ECO:0000313" key="1">
    <source>
        <dbReference type="EMBL" id="KAL2532084.1"/>
    </source>
</evidence>